<evidence type="ECO:0000256" key="1">
    <source>
        <dbReference type="ARBA" id="ARBA00001947"/>
    </source>
</evidence>
<dbReference type="Proteomes" id="UP000322234">
    <property type="component" value="Unassembled WGS sequence"/>
</dbReference>
<dbReference type="SUPFAM" id="SSF140990">
    <property type="entry name" value="FtsH protease domain-like"/>
    <property type="match status" value="1"/>
</dbReference>
<comment type="caution">
    <text evidence="9">The sequence shown here is derived from an EMBL/GenBank/DDBJ whole genome shotgun (WGS) entry which is preliminary data.</text>
</comment>
<dbReference type="InterPro" id="IPR037219">
    <property type="entry name" value="Peptidase_M41-like"/>
</dbReference>
<dbReference type="EMBL" id="VBQZ03000171">
    <property type="protein sequence ID" value="MXQ96727.1"/>
    <property type="molecule type" value="Genomic_DNA"/>
</dbReference>
<dbReference type="GO" id="GO:0046872">
    <property type="term" value="F:metal ion binding"/>
    <property type="evidence" value="ECO:0007669"/>
    <property type="project" value="UniProtKB-KW"/>
</dbReference>
<evidence type="ECO:0000256" key="4">
    <source>
        <dbReference type="ARBA" id="ARBA00022833"/>
    </source>
</evidence>
<keyword evidence="4" id="KW-0862">Zinc</keyword>
<feature type="domain" description="Peptidase M41" evidence="8">
    <location>
        <begin position="130"/>
        <end position="189"/>
    </location>
</feature>
<dbReference type="GO" id="GO:0004176">
    <property type="term" value="F:ATP-dependent peptidase activity"/>
    <property type="evidence" value="ECO:0007669"/>
    <property type="project" value="InterPro"/>
</dbReference>
<dbReference type="GO" id="GO:0034982">
    <property type="term" value="P:mitochondrial protein processing"/>
    <property type="evidence" value="ECO:0007669"/>
    <property type="project" value="TreeGrafter"/>
</dbReference>
<dbReference type="PANTHER" id="PTHR43655:SF7">
    <property type="entry name" value="AFG3-LIKE PROTEIN 1"/>
    <property type="match status" value="1"/>
</dbReference>
<dbReference type="PANTHER" id="PTHR43655">
    <property type="entry name" value="ATP-DEPENDENT PROTEASE"/>
    <property type="match status" value="1"/>
</dbReference>
<protein>
    <recommendedName>
        <fullName evidence="8">Peptidase M41 domain-containing protein</fullName>
    </recommendedName>
</protein>
<evidence type="ECO:0000313" key="10">
    <source>
        <dbReference type="Proteomes" id="UP000322234"/>
    </source>
</evidence>
<comment type="cofactor">
    <cofactor evidence="1">
        <name>Zn(2+)</name>
        <dbReference type="ChEBI" id="CHEBI:29105"/>
    </cofactor>
</comment>
<sequence length="255" mass="27807">MSCDYTFAYSGSTIAMVRSQGNDRAASFIQLQPSGVYSRIMRTPHLTWSPHTFGIHKACGINFVLYGHIRLVQFLLGQHCLAAVLRTGHHRGPGRPEEGHPEHLCPDCAVRDEREAGPGVLRSPAASEALVEKPFSEATAQLIDKEVRRLIGSAHACTLDLLTPCHQQVDKVGRRLLEKEVLEQADMVELLGPWPFAEKITYEELVEGAGGLEEDTALPEGLQDWRGGPTAGEPSLALPPGEQPLGPPGSKLKHM</sequence>
<dbReference type="Gene3D" id="1.20.58.760">
    <property type="entry name" value="Peptidase M41"/>
    <property type="match status" value="1"/>
</dbReference>
<evidence type="ECO:0000256" key="7">
    <source>
        <dbReference type="SAM" id="MobiDB-lite"/>
    </source>
</evidence>
<name>A0A6B0S781_9CETA</name>
<proteinExistence type="predicted"/>
<keyword evidence="6" id="KW-0378">Hydrolase</keyword>
<dbReference type="InterPro" id="IPR050928">
    <property type="entry name" value="ATP-dep_Zn_Metalloprotease"/>
</dbReference>
<accession>A0A6B0S781</accession>
<keyword evidence="3" id="KW-0547">Nucleotide-binding</keyword>
<keyword evidence="6" id="KW-0645">Protease</keyword>
<dbReference type="Pfam" id="PF01434">
    <property type="entry name" value="Peptidase_M41"/>
    <property type="match status" value="1"/>
</dbReference>
<dbReference type="GO" id="GO:0004222">
    <property type="term" value="F:metalloendopeptidase activity"/>
    <property type="evidence" value="ECO:0007669"/>
    <property type="project" value="InterPro"/>
</dbReference>
<dbReference type="InterPro" id="IPR000642">
    <property type="entry name" value="Peptidase_M41"/>
</dbReference>
<gene>
    <name evidence="9" type="ORF">E5288_WYG002973</name>
</gene>
<evidence type="ECO:0000313" key="9">
    <source>
        <dbReference type="EMBL" id="MXQ96727.1"/>
    </source>
</evidence>
<keyword evidence="2" id="KW-0479">Metal-binding</keyword>
<dbReference type="GO" id="GO:0005745">
    <property type="term" value="C:m-AAA complex"/>
    <property type="evidence" value="ECO:0007669"/>
    <property type="project" value="TreeGrafter"/>
</dbReference>
<evidence type="ECO:0000256" key="5">
    <source>
        <dbReference type="ARBA" id="ARBA00022840"/>
    </source>
</evidence>
<evidence type="ECO:0000256" key="3">
    <source>
        <dbReference type="ARBA" id="ARBA00022741"/>
    </source>
</evidence>
<keyword evidence="10" id="KW-1185">Reference proteome</keyword>
<evidence type="ECO:0000256" key="6">
    <source>
        <dbReference type="ARBA" id="ARBA00023049"/>
    </source>
</evidence>
<reference evidence="9" key="1">
    <citation type="submission" date="2019-10" db="EMBL/GenBank/DDBJ databases">
        <title>The sequence and de novo assembly of the wild yak genome.</title>
        <authorList>
            <person name="Liu Y."/>
        </authorList>
    </citation>
    <scope>NUCLEOTIDE SEQUENCE [LARGE SCALE GENOMIC DNA]</scope>
    <source>
        <strain evidence="9">WY2019</strain>
    </source>
</reference>
<organism evidence="9 10">
    <name type="scientific">Bos mutus</name>
    <name type="common">wild yak</name>
    <dbReference type="NCBI Taxonomy" id="72004"/>
    <lineage>
        <taxon>Eukaryota</taxon>
        <taxon>Metazoa</taxon>
        <taxon>Chordata</taxon>
        <taxon>Craniata</taxon>
        <taxon>Vertebrata</taxon>
        <taxon>Euteleostomi</taxon>
        <taxon>Mammalia</taxon>
        <taxon>Eutheria</taxon>
        <taxon>Laurasiatheria</taxon>
        <taxon>Artiodactyla</taxon>
        <taxon>Ruminantia</taxon>
        <taxon>Pecora</taxon>
        <taxon>Bovidae</taxon>
        <taxon>Bovinae</taxon>
        <taxon>Bos</taxon>
    </lineage>
</organism>
<evidence type="ECO:0000256" key="2">
    <source>
        <dbReference type="ARBA" id="ARBA00022723"/>
    </source>
</evidence>
<evidence type="ECO:0000259" key="8">
    <source>
        <dbReference type="Pfam" id="PF01434"/>
    </source>
</evidence>
<keyword evidence="5" id="KW-0067">ATP-binding</keyword>
<dbReference type="GO" id="GO:0005524">
    <property type="term" value="F:ATP binding"/>
    <property type="evidence" value="ECO:0007669"/>
    <property type="project" value="UniProtKB-KW"/>
</dbReference>
<dbReference type="AlphaFoldDB" id="A0A6B0S781"/>
<feature type="region of interest" description="Disordered" evidence="7">
    <location>
        <begin position="219"/>
        <end position="255"/>
    </location>
</feature>
<keyword evidence="6" id="KW-0482">Metalloprotease</keyword>